<dbReference type="GO" id="GO:0016020">
    <property type="term" value="C:membrane"/>
    <property type="evidence" value="ECO:0007669"/>
    <property type="project" value="UniProtKB-SubCell"/>
</dbReference>
<proteinExistence type="inferred from homology"/>
<dbReference type="PANTHER" id="PTHR33048:SF129">
    <property type="entry name" value="INTEGRAL MEMBRANE PROTEIN-RELATED"/>
    <property type="match status" value="1"/>
</dbReference>
<reference evidence="8 9" key="1">
    <citation type="journal article" date="2014" name="BMC Genomics">
        <title>Comparative genome sequencing reveals chemotype-specific gene clusters in the toxigenic black mold Stachybotrys.</title>
        <authorList>
            <person name="Semeiks J."/>
            <person name="Borek D."/>
            <person name="Otwinowski Z."/>
            <person name="Grishin N.V."/>
        </authorList>
    </citation>
    <scope>NUCLEOTIDE SEQUENCE [LARGE SCALE GENOMIC DNA]</scope>
    <source>
        <strain evidence="8 9">IBT 40285</strain>
    </source>
</reference>
<dbReference type="InterPro" id="IPR049326">
    <property type="entry name" value="Rhodopsin_dom_fungi"/>
</dbReference>
<evidence type="ECO:0000313" key="9">
    <source>
        <dbReference type="Proteomes" id="UP000028524"/>
    </source>
</evidence>
<comment type="subcellular location">
    <subcellularLocation>
        <location evidence="1">Membrane</location>
        <topology evidence="1">Multi-pass membrane protein</topology>
    </subcellularLocation>
</comment>
<dbReference type="OrthoDB" id="4525788at2759"/>
<evidence type="ECO:0000256" key="5">
    <source>
        <dbReference type="ARBA" id="ARBA00038359"/>
    </source>
</evidence>
<sequence>MRIVPTGVYLSWPTPNYENPQTRGVAGKVVAISLMSITTVVLILRFYSRVWVTKGRGLDDALIFAAFFPALGFSVASIMGEIHAGWDRHVWDLRPAVWTASLQLTLLTYSLFTLASGLTKLSLIAMVHRLAGPSRVKTRIIVKGFAALVTANMIIFIFITVFQCRPISAYWTVTTQEQSCIDNAMHLLAASCINTVMDFLVVLLPLTVVTRLQLPWKQYATVLGLFGLGFGATIAAAVRTYYTWYMTVDYDMTWHGWTVALTSSIELHLGITAAVDMLLPHHQLRAIDQNEQINQPFLFHGIGYEGFG</sequence>
<feature type="transmembrane region" description="Helical" evidence="6">
    <location>
        <begin position="219"/>
        <end position="242"/>
    </location>
</feature>
<keyword evidence="2 6" id="KW-0812">Transmembrane</keyword>
<comment type="similarity">
    <text evidence="5">Belongs to the SAT4 family.</text>
</comment>
<protein>
    <recommendedName>
        <fullName evidence="7">Rhodopsin domain-containing protein</fullName>
    </recommendedName>
</protein>
<evidence type="ECO:0000256" key="6">
    <source>
        <dbReference type="SAM" id="Phobius"/>
    </source>
</evidence>
<name>A0A084QWJ3_STAC4</name>
<dbReference type="InParanoid" id="A0A084QWJ3"/>
<feature type="transmembrane region" description="Helical" evidence="6">
    <location>
        <begin position="140"/>
        <end position="163"/>
    </location>
</feature>
<keyword evidence="4 6" id="KW-0472">Membrane</keyword>
<gene>
    <name evidence="8" type="ORF">S40285_09246</name>
</gene>
<organism evidence="8 9">
    <name type="scientific">Stachybotrys chlorohalonatus (strain IBT 40285)</name>
    <dbReference type="NCBI Taxonomy" id="1283841"/>
    <lineage>
        <taxon>Eukaryota</taxon>
        <taxon>Fungi</taxon>
        <taxon>Dikarya</taxon>
        <taxon>Ascomycota</taxon>
        <taxon>Pezizomycotina</taxon>
        <taxon>Sordariomycetes</taxon>
        <taxon>Hypocreomycetidae</taxon>
        <taxon>Hypocreales</taxon>
        <taxon>Stachybotryaceae</taxon>
        <taxon>Stachybotrys</taxon>
    </lineage>
</organism>
<dbReference type="PANTHER" id="PTHR33048">
    <property type="entry name" value="PTH11-LIKE INTEGRAL MEMBRANE PROTEIN (AFU_ORTHOLOGUE AFUA_5G11245)"/>
    <property type="match status" value="1"/>
</dbReference>
<feature type="transmembrane region" description="Helical" evidence="6">
    <location>
        <begin position="254"/>
        <end position="279"/>
    </location>
</feature>
<dbReference type="AlphaFoldDB" id="A0A084QWJ3"/>
<feature type="transmembrane region" description="Helical" evidence="6">
    <location>
        <begin position="60"/>
        <end position="86"/>
    </location>
</feature>
<dbReference type="Proteomes" id="UP000028524">
    <property type="component" value="Unassembled WGS sequence"/>
</dbReference>
<evidence type="ECO:0000256" key="3">
    <source>
        <dbReference type="ARBA" id="ARBA00022989"/>
    </source>
</evidence>
<dbReference type="InterPro" id="IPR052337">
    <property type="entry name" value="SAT4-like"/>
</dbReference>
<evidence type="ECO:0000313" key="8">
    <source>
        <dbReference type="EMBL" id="KFA68328.1"/>
    </source>
</evidence>
<feature type="transmembrane region" description="Helical" evidence="6">
    <location>
        <begin position="25"/>
        <end position="48"/>
    </location>
</feature>
<dbReference type="STRING" id="1283841.A0A084QWJ3"/>
<keyword evidence="3 6" id="KW-1133">Transmembrane helix</keyword>
<dbReference type="Pfam" id="PF20684">
    <property type="entry name" value="Fung_rhodopsin"/>
    <property type="match status" value="1"/>
</dbReference>
<evidence type="ECO:0000256" key="2">
    <source>
        <dbReference type="ARBA" id="ARBA00022692"/>
    </source>
</evidence>
<feature type="transmembrane region" description="Helical" evidence="6">
    <location>
        <begin position="183"/>
        <end position="207"/>
    </location>
</feature>
<dbReference type="OMA" id="CLFGISC"/>
<evidence type="ECO:0000256" key="1">
    <source>
        <dbReference type="ARBA" id="ARBA00004141"/>
    </source>
</evidence>
<feature type="transmembrane region" description="Helical" evidence="6">
    <location>
        <begin position="106"/>
        <end position="128"/>
    </location>
</feature>
<accession>A0A084QWJ3</accession>
<dbReference type="EMBL" id="KL659919">
    <property type="protein sequence ID" value="KFA68328.1"/>
    <property type="molecule type" value="Genomic_DNA"/>
</dbReference>
<evidence type="ECO:0000259" key="7">
    <source>
        <dbReference type="Pfam" id="PF20684"/>
    </source>
</evidence>
<evidence type="ECO:0000256" key="4">
    <source>
        <dbReference type="ARBA" id="ARBA00023136"/>
    </source>
</evidence>
<feature type="domain" description="Rhodopsin" evidence="7">
    <location>
        <begin position="44"/>
        <end position="274"/>
    </location>
</feature>
<keyword evidence="9" id="KW-1185">Reference proteome</keyword>
<dbReference type="HOGENOM" id="CLU_028200_25_4_1"/>